<proteinExistence type="predicted"/>
<evidence type="ECO:0000313" key="1">
    <source>
        <dbReference type="EMBL" id="KJE20131.1"/>
    </source>
</evidence>
<dbReference type="EMBL" id="JYFN01000070">
    <property type="protein sequence ID" value="KJE20131.1"/>
    <property type="molecule type" value="Genomic_DNA"/>
</dbReference>
<reference evidence="1 2" key="2">
    <citation type="journal article" date="2016" name="Genome Announc.">
        <title>Permanent Draft Genome Sequences for Two Variants of Frankia sp. Strain CpI1, the First Frankia Strain Isolated from Root Nodules of Comptonia peregrina.</title>
        <authorList>
            <person name="Oshone R."/>
            <person name="Hurst S.G.IV."/>
            <person name="Abebe-Akele F."/>
            <person name="Simpson S."/>
            <person name="Morris K."/>
            <person name="Thomas W.K."/>
            <person name="Tisa L.S."/>
        </authorList>
    </citation>
    <scope>NUCLEOTIDE SEQUENCE [LARGE SCALE GENOMIC DNA]</scope>
    <source>
        <strain evidence="2">CpI1-S</strain>
    </source>
</reference>
<gene>
    <name evidence="1" type="ORF">FF36_05559</name>
</gene>
<comment type="caution">
    <text evidence="1">The sequence shown here is derived from an EMBL/GenBank/DDBJ whole genome shotgun (WGS) entry which is preliminary data.</text>
</comment>
<name>A0A0D8B7F8_9ACTN</name>
<organism evidence="1 2">
    <name type="scientific">Frankia torreyi</name>
    <dbReference type="NCBI Taxonomy" id="1856"/>
    <lineage>
        <taxon>Bacteria</taxon>
        <taxon>Bacillati</taxon>
        <taxon>Actinomycetota</taxon>
        <taxon>Actinomycetes</taxon>
        <taxon>Frankiales</taxon>
        <taxon>Frankiaceae</taxon>
        <taxon>Frankia</taxon>
    </lineage>
</organism>
<dbReference type="PATRIC" id="fig|1502723.3.peg.5983"/>
<dbReference type="Proteomes" id="UP000032545">
    <property type="component" value="Unassembled WGS sequence"/>
</dbReference>
<protein>
    <submittedName>
        <fullName evidence="1">Uncharacterized protein</fullName>
    </submittedName>
</protein>
<sequence length="45" mass="4689">MAGHAVTRNPVALEQVGDKLRLLAAPDDGEETAGTELLVYEAPIG</sequence>
<evidence type="ECO:0000313" key="2">
    <source>
        <dbReference type="Proteomes" id="UP000032545"/>
    </source>
</evidence>
<dbReference type="AlphaFoldDB" id="A0A0D8B7F8"/>
<keyword evidence="2" id="KW-1185">Reference proteome</keyword>
<accession>A0A0D8B7F8</accession>
<reference evidence="2" key="1">
    <citation type="submission" date="2015-02" db="EMBL/GenBank/DDBJ databases">
        <title>Draft Genome of Frankia sp. CpI1-S.</title>
        <authorList>
            <person name="Oshone R.T."/>
            <person name="Ngom M."/>
            <person name="Ghodhbane-Gtari F."/>
            <person name="Gtari M."/>
            <person name="Morris K."/>
            <person name="Thomas K."/>
            <person name="Sen A."/>
            <person name="Tisa L.S."/>
        </authorList>
    </citation>
    <scope>NUCLEOTIDE SEQUENCE [LARGE SCALE GENOMIC DNA]</scope>
    <source>
        <strain evidence="2">CpI1-S</strain>
    </source>
</reference>